<protein>
    <submittedName>
        <fullName evidence="2">Uncharacterized protein</fullName>
    </submittedName>
</protein>
<feature type="compositionally biased region" description="Polar residues" evidence="1">
    <location>
        <begin position="34"/>
        <end position="43"/>
    </location>
</feature>
<feature type="region of interest" description="Disordered" evidence="1">
    <location>
        <begin position="74"/>
        <end position="106"/>
    </location>
</feature>
<evidence type="ECO:0000256" key="1">
    <source>
        <dbReference type="SAM" id="MobiDB-lite"/>
    </source>
</evidence>
<feature type="region of interest" description="Disordered" evidence="1">
    <location>
        <begin position="1"/>
        <end position="43"/>
    </location>
</feature>
<dbReference type="EMBL" id="OD570015">
    <property type="protein sequence ID" value="CAD7448440.1"/>
    <property type="molecule type" value="Genomic_DNA"/>
</dbReference>
<gene>
    <name evidence="2" type="ORF">TBIB3V08_LOCUS10727</name>
</gene>
<accession>A0A7R9F7V0</accession>
<feature type="compositionally biased region" description="Polar residues" evidence="1">
    <location>
        <begin position="17"/>
        <end position="26"/>
    </location>
</feature>
<name>A0A7R9F7V0_9NEOP</name>
<proteinExistence type="predicted"/>
<sequence length="147" mass="16561">MPRALEAWEGERGGGNQASRTYSNMLHVSRRTQKNSSTSWPSVANRAQIQDIDGGFFEKFGSLLREHQDRALEEEYLPRTTSSSSVEKNIKDEEAEEEAAPENLPTSTVLPTYTVLPTSTVLPTFTDTSYFLCQYFILVYTALLSEQ</sequence>
<dbReference type="AlphaFoldDB" id="A0A7R9F7V0"/>
<reference evidence="2" key="1">
    <citation type="submission" date="2020-11" db="EMBL/GenBank/DDBJ databases">
        <authorList>
            <person name="Tran Van P."/>
        </authorList>
    </citation>
    <scope>NUCLEOTIDE SEQUENCE</scope>
</reference>
<evidence type="ECO:0000313" key="2">
    <source>
        <dbReference type="EMBL" id="CAD7448440.1"/>
    </source>
</evidence>
<organism evidence="2">
    <name type="scientific">Timema bartmani</name>
    <dbReference type="NCBI Taxonomy" id="61472"/>
    <lineage>
        <taxon>Eukaryota</taxon>
        <taxon>Metazoa</taxon>
        <taxon>Ecdysozoa</taxon>
        <taxon>Arthropoda</taxon>
        <taxon>Hexapoda</taxon>
        <taxon>Insecta</taxon>
        <taxon>Pterygota</taxon>
        <taxon>Neoptera</taxon>
        <taxon>Polyneoptera</taxon>
        <taxon>Phasmatodea</taxon>
        <taxon>Timematodea</taxon>
        <taxon>Timematoidea</taxon>
        <taxon>Timematidae</taxon>
        <taxon>Timema</taxon>
    </lineage>
</organism>